<dbReference type="OrthoDB" id="271862at2759"/>
<dbReference type="EMBL" id="RQTK01000631">
    <property type="protein sequence ID" value="RUS76830.1"/>
    <property type="molecule type" value="Genomic_DNA"/>
</dbReference>
<dbReference type="InterPro" id="IPR013761">
    <property type="entry name" value="SAM/pointed_sf"/>
</dbReference>
<comment type="similarity">
    <text evidence="1">Belongs to the BicC family.</text>
</comment>
<feature type="compositionally biased region" description="Low complexity" evidence="4">
    <location>
        <begin position="551"/>
        <end position="570"/>
    </location>
</feature>
<feature type="domain" description="SAM" evidence="5">
    <location>
        <begin position="905"/>
        <end position="969"/>
    </location>
</feature>
<evidence type="ECO:0000256" key="3">
    <source>
        <dbReference type="PROSITE-ProRule" id="PRU00117"/>
    </source>
</evidence>
<feature type="compositionally biased region" description="Low complexity" evidence="4">
    <location>
        <begin position="977"/>
        <end position="1002"/>
    </location>
</feature>
<dbReference type="InterPro" id="IPR054727">
    <property type="entry name" value="BICC1_KH"/>
</dbReference>
<feature type="compositionally biased region" description="Basic residues" evidence="4">
    <location>
        <begin position="646"/>
        <end position="658"/>
    </location>
</feature>
<feature type="compositionally biased region" description="Basic residues" evidence="4">
    <location>
        <begin position="626"/>
        <end position="638"/>
    </location>
</feature>
<evidence type="ECO:0000313" key="7">
    <source>
        <dbReference type="Proteomes" id="UP000271974"/>
    </source>
</evidence>
<dbReference type="InterPro" id="IPR004088">
    <property type="entry name" value="KH_dom_type_1"/>
</dbReference>
<dbReference type="SUPFAM" id="SSF47769">
    <property type="entry name" value="SAM/Pointed domain"/>
    <property type="match status" value="1"/>
</dbReference>
<dbReference type="InterPro" id="IPR036612">
    <property type="entry name" value="KH_dom_type_1_sf"/>
</dbReference>
<feature type="compositionally biased region" description="Polar residues" evidence="4">
    <location>
        <begin position="1008"/>
        <end position="1018"/>
    </location>
</feature>
<gene>
    <name evidence="6" type="ORF">EGW08_015402</name>
</gene>
<comment type="caution">
    <text evidence="6">The sequence shown here is derived from an EMBL/GenBank/DDBJ whole genome shotgun (WGS) entry which is preliminary data.</text>
</comment>
<proteinExistence type="inferred from homology"/>
<name>A0A3S0ZG42_ELYCH</name>
<dbReference type="CDD" id="cd22422">
    <property type="entry name" value="KH-I_BICC1_rpt3"/>
    <property type="match status" value="1"/>
</dbReference>
<dbReference type="InterPro" id="IPR001660">
    <property type="entry name" value="SAM"/>
</dbReference>
<dbReference type="GO" id="GO:0003723">
    <property type="term" value="F:RNA binding"/>
    <property type="evidence" value="ECO:0007669"/>
    <property type="project" value="UniProtKB-UniRule"/>
</dbReference>
<feature type="region of interest" description="Disordered" evidence="4">
    <location>
        <begin position="972"/>
        <end position="1046"/>
    </location>
</feature>
<dbReference type="CDD" id="cd09520">
    <property type="entry name" value="SAM_BICC1"/>
    <property type="match status" value="1"/>
</dbReference>
<dbReference type="Proteomes" id="UP000271974">
    <property type="component" value="Unassembled WGS sequence"/>
</dbReference>
<dbReference type="Pfam" id="PF00536">
    <property type="entry name" value="SAM_1"/>
    <property type="match status" value="1"/>
</dbReference>
<dbReference type="PROSITE" id="PS50105">
    <property type="entry name" value="SAM_DOMAIN"/>
    <property type="match status" value="1"/>
</dbReference>
<organism evidence="6 7">
    <name type="scientific">Elysia chlorotica</name>
    <name type="common">Eastern emerald elysia</name>
    <name type="synonym">Sea slug</name>
    <dbReference type="NCBI Taxonomy" id="188477"/>
    <lineage>
        <taxon>Eukaryota</taxon>
        <taxon>Metazoa</taxon>
        <taxon>Spiralia</taxon>
        <taxon>Lophotrochozoa</taxon>
        <taxon>Mollusca</taxon>
        <taxon>Gastropoda</taxon>
        <taxon>Heterobranchia</taxon>
        <taxon>Euthyneura</taxon>
        <taxon>Panpulmonata</taxon>
        <taxon>Sacoglossa</taxon>
        <taxon>Placobranchoidea</taxon>
        <taxon>Plakobranchidae</taxon>
        <taxon>Elysia</taxon>
    </lineage>
</organism>
<feature type="region of interest" description="Disordered" evidence="4">
    <location>
        <begin position="606"/>
        <end position="693"/>
    </location>
</feature>
<dbReference type="AlphaFoldDB" id="A0A3S0ZG42"/>
<feature type="compositionally biased region" description="Polar residues" evidence="4">
    <location>
        <begin position="615"/>
        <end position="625"/>
    </location>
</feature>
<keyword evidence="2" id="KW-0677">Repeat</keyword>
<feature type="compositionally biased region" description="Basic residues" evidence="4">
    <location>
        <begin position="683"/>
        <end position="692"/>
    </location>
</feature>
<dbReference type="SMART" id="SM00322">
    <property type="entry name" value="KH"/>
    <property type="match status" value="2"/>
</dbReference>
<dbReference type="Gene3D" id="1.10.150.50">
    <property type="entry name" value="Transcription Factor, Ets-1"/>
    <property type="match status" value="1"/>
</dbReference>
<keyword evidence="3" id="KW-0694">RNA-binding</keyword>
<dbReference type="SMART" id="SM00454">
    <property type="entry name" value="SAM"/>
    <property type="match status" value="1"/>
</dbReference>
<dbReference type="SUPFAM" id="SSF54791">
    <property type="entry name" value="Eukaryotic type KH-domain (KH-domain type I)"/>
    <property type="match status" value="2"/>
</dbReference>
<accession>A0A3S0ZG42</accession>
<evidence type="ECO:0000256" key="4">
    <source>
        <dbReference type="SAM" id="MobiDB-lite"/>
    </source>
</evidence>
<dbReference type="Gene3D" id="3.30.310.270">
    <property type="match status" value="2"/>
</dbReference>
<dbReference type="PANTHER" id="PTHR10627">
    <property type="entry name" value="SCP160"/>
    <property type="match status" value="1"/>
</dbReference>
<evidence type="ECO:0000256" key="1">
    <source>
        <dbReference type="ARBA" id="ARBA00007662"/>
    </source>
</evidence>
<evidence type="ECO:0000313" key="6">
    <source>
        <dbReference type="EMBL" id="RUS76830.1"/>
    </source>
</evidence>
<dbReference type="InterPro" id="IPR004087">
    <property type="entry name" value="KH_dom"/>
</dbReference>
<feature type="region of interest" description="Disordered" evidence="4">
    <location>
        <begin position="547"/>
        <end position="573"/>
    </location>
</feature>
<dbReference type="InterPro" id="IPR037974">
    <property type="entry name" value="BICC1_SAM_dom"/>
</dbReference>
<dbReference type="PANTHER" id="PTHR10627:SF69">
    <property type="entry name" value="PROTEIN BICAUDAL C"/>
    <property type="match status" value="1"/>
</dbReference>
<dbReference type="Pfam" id="PF22985">
    <property type="entry name" value="KH_BICC1"/>
    <property type="match status" value="3"/>
</dbReference>
<dbReference type="Pfam" id="PF00013">
    <property type="entry name" value="KH_1"/>
    <property type="match status" value="2"/>
</dbReference>
<dbReference type="STRING" id="188477.A0A3S0ZG42"/>
<sequence>MDVSHTEHSHVIGKGGNNIKRVMTETGCHIHFPDSNRGSNLQEKSNQVSIAGQPDGVEIARAQIRELLPLVFMFELPVTSPLTPAPDVTSPLIQQLQQTHGVTVTMKQRARSYGTSVQVRGSVHSAKQVKQATGCLMEQLAGNSALPVSTQLEIAPQHHLFIIGRGAGNVHQIMQQTGAHILFPDPATATPQRRGTVFISGGIESVFLARQYLMGCLPLVLMFDVKEAIELDQGRITQLMETLDVFISVKPKPKQPSKGCLPLVLMFDVKEAIELDQGRITQLMETLDVFISVKPKPKQPSKSVIVKSIERNARNMYLAREILVGLRSEANIAALLNNNIINNNNNCSIINNSTATSNGNHGGIALSLAGLNLLSPRLVSVSTNSFLLNGHHTGHSGHSGHWSRWEQHGDLQQWQHAARPGRASSGGPGSQRQSLAHTHTRYWGLTHTPITILCVYSPLMVVTPASSTLNSLTPVELLSPHGPATHASLTPALTTNGFHHDFASSAFIRVSTPLDPSSNHRYNKFDLLEFTVAARIPPNTYMTISFSAGHSSTTSESTSPPHSPSNSPSPVGLCGTAADLAHLQKSGTLSEALSHDAKASLIAAALRQQHQHQQISTSATSNNSAHHLHHHHHHHHQHLLNSQQQHHQHHQIMQHHHSPAAAAAVLAHHHQQQQQQLSLQQHHYQHHHHHGQHPLEVLGLSKTASLTQLSSMVHCPPSPTPLFNGMAHAHGRLLNGDSVGDPTMQDVGPPEKLSPGMERKDSATSLFASPLQFAFDYEQKKLLAMKAMQKKPEGESRIPTDIWAGMGFSRSMPESAIRDKLGQMGISARVTDNSLETGYEPNRPEIDLSIDQDLWAEDGRPERTVTRPLNKAPGEYPSPRKKVQYGLSHSNHVDSASLPPNKSVWSAKTGLAELFSALGLSKYTDLFTQQEIDLSTFLTLSDHDLRELGISTFGARRKMLLAIADLNKRRTLTPMTSSVPRPSSPPGSVVGGRPSSPPDGGVMRVASNALTAGGNSASELFPSPDPPPSLMSARGGPDLASLSGHW</sequence>
<evidence type="ECO:0000256" key="2">
    <source>
        <dbReference type="ARBA" id="ARBA00022737"/>
    </source>
</evidence>
<dbReference type="PROSITE" id="PS50084">
    <property type="entry name" value="KH_TYPE_1"/>
    <property type="match status" value="2"/>
</dbReference>
<evidence type="ECO:0000259" key="5">
    <source>
        <dbReference type="PROSITE" id="PS50105"/>
    </source>
</evidence>
<dbReference type="GO" id="GO:0005737">
    <property type="term" value="C:cytoplasm"/>
    <property type="evidence" value="ECO:0007669"/>
    <property type="project" value="TreeGrafter"/>
</dbReference>
<reference evidence="6 7" key="1">
    <citation type="submission" date="2019-01" db="EMBL/GenBank/DDBJ databases">
        <title>A draft genome assembly of the solar-powered sea slug Elysia chlorotica.</title>
        <authorList>
            <person name="Cai H."/>
            <person name="Li Q."/>
            <person name="Fang X."/>
            <person name="Li J."/>
            <person name="Curtis N.E."/>
            <person name="Altenburger A."/>
            <person name="Shibata T."/>
            <person name="Feng M."/>
            <person name="Maeda T."/>
            <person name="Schwartz J.A."/>
            <person name="Shigenobu S."/>
            <person name="Lundholm N."/>
            <person name="Nishiyama T."/>
            <person name="Yang H."/>
            <person name="Hasebe M."/>
            <person name="Li S."/>
            <person name="Pierce S.K."/>
            <person name="Wang J."/>
        </authorList>
    </citation>
    <scope>NUCLEOTIDE SEQUENCE [LARGE SCALE GENOMIC DNA]</scope>
    <source>
        <strain evidence="6">EC2010</strain>
        <tissue evidence="6">Whole organism of an adult</tissue>
    </source>
</reference>
<feature type="compositionally biased region" description="Low complexity" evidence="4">
    <location>
        <begin position="659"/>
        <end position="682"/>
    </location>
</feature>
<dbReference type="InterPro" id="IPR047553">
    <property type="entry name" value="BICC1_KH-I_rpt3"/>
</dbReference>
<dbReference type="InterPro" id="IPR047554">
    <property type="entry name" value="BICC1_KH-I_rpt2"/>
</dbReference>
<keyword evidence="7" id="KW-1185">Reference proteome</keyword>
<protein>
    <recommendedName>
        <fullName evidence="5">SAM domain-containing protein</fullName>
    </recommendedName>
</protein>
<dbReference type="CDD" id="cd22421">
    <property type="entry name" value="KH-I_BICC1_rpt2"/>
    <property type="match status" value="1"/>
</dbReference>
<feature type="region of interest" description="Disordered" evidence="4">
    <location>
        <begin position="409"/>
        <end position="435"/>
    </location>
</feature>